<evidence type="ECO:0000313" key="3">
    <source>
        <dbReference type="Proteomes" id="UP001472677"/>
    </source>
</evidence>
<dbReference type="EMBL" id="JBBPBM010000001">
    <property type="protein sequence ID" value="KAK8601139.1"/>
    <property type="molecule type" value="Genomic_DNA"/>
</dbReference>
<keyword evidence="3" id="KW-1185">Reference proteome</keyword>
<feature type="transmembrane region" description="Helical" evidence="1">
    <location>
        <begin position="68"/>
        <end position="92"/>
    </location>
</feature>
<dbReference type="Proteomes" id="UP001472677">
    <property type="component" value="Unassembled WGS sequence"/>
</dbReference>
<gene>
    <name evidence="2" type="ORF">V6N12_050981</name>
</gene>
<sequence>MKPLLDYMVTFHDHVDSQFAEICNYADSHITLLCNYVSRLQSSVMMIPNMQSFVTILLRSLLSLKTGMIINMQSFVTMLILSLLSFETILILDLQKFVRK</sequence>
<organism evidence="2 3">
    <name type="scientific">Hibiscus sabdariffa</name>
    <name type="common">roselle</name>
    <dbReference type="NCBI Taxonomy" id="183260"/>
    <lineage>
        <taxon>Eukaryota</taxon>
        <taxon>Viridiplantae</taxon>
        <taxon>Streptophyta</taxon>
        <taxon>Embryophyta</taxon>
        <taxon>Tracheophyta</taxon>
        <taxon>Spermatophyta</taxon>
        <taxon>Magnoliopsida</taxon>
        <taxon>eudicotyledons</taxon>
        <taxon>Gunneridae</taxon>
        <taxon>Pentapetalae</taxon>
        <taxon>rosids</taxon>
        <taxon>malvids</taxon>
        <taxon>Malvales</taxon>
        <taxon>Malvaceae</taxon>
        <taxon>Malvoideae</taxon>
        <taxon>Hibiscus</taxon>
    </lineage>
</organism>
<reference evidence="2 3" key="1">
    <citation type="journal article" date="2024" name="G3 (Bethesda)">
        <title>Genome assembly of Hibiscus sabdariffa L. provides insights into metabolisms of medicinal natural products.</title>
        <authorList>
            <person name="Kim T."/>
        </authorList>
    </citation>
    <scope>NUCLEOTIDE SEQUENCE [LARGE SCALE GENOMIC DNA]</scope>
    <source>
        <strain evidence="2">TK-2024</strain>
        <tissue evidence="2">Old leaves</tissue>
    </source>
</reference>
<comment type="caution">
    <text evidence="2">The sequence shown here is derived from an EMBL/GenBank/DDBJ whole genome shotgun (WGS) entry which is preliminary data.</text>
</comment>
<proteinExistence type="predicted"/>
<keyword evidence="1" id="KW-0812">Transmembrane</keyword>
<keyword evidence="1" id="KW-1133">Transmembrane helix</keyword>
<evidence type="ECO:0000256" key="1">
    <source>
        <dbReference type="SAM" id="Phobius"/>
    </source>
</evidence>
<keyword evidence="1" id="KW-0472">Membrane</keyword>
<accession>A0ABR2GDY9</accession>
<name>A0ABR2GDY9_9ROSI</name>
<evidence type="ECO:0000313" key="2">
    <source>
        <dbReference type="EMBL" id="KAK8601139.1"/>
    </source>
</evidence>
<protein>
    <submittedName>
        <fullName evidence="2">Uncharacterized protein</fullName>
    </submittedName>
</protein>